<keyword evidence="2" id="KW-1185">Reference proteome</keyword>
<protein>
    <recommendedName>
        <fullName evidence="3">IstB-like ATP-binding protein domain-containing protein</fullName>
    </recommendedName>
</protein>
<dbReference type="Proteomes" id="UP000680279">
    <property type="component" value="Unassembled WGS sequence"/>
</dbReference>
<dbReference type="EMBL" id="BOQT01000002">
    <property type="protein sequence ID" value="GIN19415.1"/>
    <property type="molecule type" value="Genomic_DNA"/>
</dbReference>
<comment type="caution">
    <text evidence="1">The sequence shown here is derived from an EMBL/GenBank/DDBJ whole genome shotgun (WGS) entry which is preliminary data.</text>
</comment>
<evidence type="ECO:0008006" key="3">
    <source>
        <dbReference type="Google" id="ProtNLM"/>
    </source>
</evidence>
<organism evidence="1 2">
    <name type="scientific">Siminovitchia fordii</name>
    <dbReference type="NCBI Taxonomy" id="254759"/>
    <lineage>
        <taxon>Bacteria</taxon>
        <taxon>Bacillati</taxon>
        <taxon>Bacillota</taxon>
        <taxon>Bacilli</taxon>
        <taxon>Bacillales</taxon>
        <taxon>Bacillaceae</taxon>
        <taxon>Siminovitchia</taxon>
    </lineage>
</organism>
<evidence type="ECO:0000313" key="2">
    <source>
        <dbReference type="Proteomes" id="UP000680279"/>
    </source>
</evidence>
<accession>A0ABQ4K347</accession>
<name>A0ABQ4K347_9BACI</name>
<evidence type="ECO:0000313" key="1">
    <source>
        <dbReference type="EMBL" id="GIN19415.1"/>
    </source>
</evidence>
<proteinExistence type="predicted"/>
<reference evidence="1 2" key="1">
    <citation type="submission" date="2021-03" db="EMBL/GenBank/DDBJ databases">
        <title>Antimicrobial resistance genes in bacteria isolated from Japanese honey, and their potential for conferring macrolide and lincosamide resistance in the American foulbrood pathogen Paenibacillus larvae.</title>
        <authorList>
            <person name="Okamoto M."/>
            <person name="Kumagai M."/>
            <person name="Kanamori H."/>
            <person name="Takamatsu D."/>
        </authorList>
    </citation>
    <scope>NUCLEOTIDE SEQUENCE [LARGE SCALE GENOMIC DNA]</scope>
    <source>
        <strain evidence="1 2">J1TS3</strain>
    </source>
</reference>
<sequence length="66" mass="8026">MGNGYDYIDSHIRKRKKLEKYLRKSQLQLKRIRGADLVIIDDLMYMAMDQNEDNLLVNSYKWQYLL</sequence>
<gene>
    <name evidence="1" type="ORF">J1TS3_05490</name>
</gene>